<gene>
    <name evidence="13" type="primary">Znf658</name>
    <name evidence="13" type="ORF">ANHRUF_R11366</name>
</gene>
<evidence type="ECO:0000256" key="5">
    <source>
        <dbReference type="ARBA" id="ARBA00022771"/>
    </source>
</evidence>
<accession>A0A7L3GJS1</accession>
<proteinExistence type="inferred from homology"/>
<evidence type="ECO:0000256" key="4">
    <source>
        <dbReference type="ARBA" id="ARBA00022737"/>
    </source>
</evidence>
<evidence type="ECO:0000313" key="13">
    <source>
        <dbReference type="EMBL" id="NXT92541.1"/>
    </source>
</evidence>
<evidence type="ECO:0000256" key="1">
    <source>
        <dbReference type="ARBA" id="ARBA00004123"/>
    </source>
</evidence>
<reference evidence="13 14" key="1">
    <citation type="submission" date="2019-09" db="EMBL/GenBank/DDBJ databases">
        <title>Bird 10,000 Genomes (B10K) Project - Family phase.</title>
        <authorList>
            <person name="Zhang G."/>
        </authorList>
    </citation>
    <scope>NUCLEOTIDE SEQUENCE [LARGE SCALE GENOMIC DNA]</scope>
    <source>
        <strain evidence="13">B10K-DU-029-28</strain>
    </source>
</reference>
<dbReference type="Proteomes" id="UP000528690">
    <property type="component" value="Unassembled WGS sequence"/>
</dbReference>
<feature type="domain" description="C2H2-type" evidence="12">
    <location>
        <begin position="29"/>
        <end position="56"/>
    </location>
</feature>
<dbReference type="OrthoDB" id="654211at2759"/>
<feature type="non-terminal residue" evidence="13">
    <location>
        <position position="1"/>
    </location>
</feature>
<feature type="non-terminal residue" evidence="13">
    <location>
        <position position="79"/>
    </location>
</feature>
<evidence type="ECO:0000256" key="10">
    <source>
        <dbReference type="ARBA" id="ARBA00023242"/>
    </source>
</evidence>
<keyword evidence="3" id="KW-0479">Metal-binding</keyword>
<dbReference type="PROSITE" id="PS00028">
    <property type="entry name" value="ZINC_FINGER_C2H2_1"/>
    <property type="match status" value="2"/>
</dbReference>
<keyword evidence="5 11" id="KW-0863">Zinc-finger</keyword>
<comment type="caution">
    <text evidence="13">The sequence shown here is derived from an EMBL/GenBank/DDBJ whole genome shotgun (WGS) entry which is preliminary data.</text>
</comment>
<dbReference type="GO" id="GO:0005634">
    <property type="term" value="C:nucleus"/>
    <property type="evidence" value="ECO:0007669"/>
    <property type="project" value="UniProtKB-SubCell"/>
</dbReference>
<evidence type="ECO:0000256" key="9">
    <source>
        <dbReference type="ARBA" id="ARBA00023163"/>
    </source>
</evidence>
<evidence type="ECO:0000256" key="6">
    <source>
        <dbReference type="ARBA" id="ARBA00022833"/>
    </source>
</evidence>
<keyword evidence="9" id="KW-0804">Transcription</keyword>
<protein>
    <submittedName>
        <fullName evidence="13">ZN658 protein</fullName>
    </submittedName>
</protein>
<dbReference type="AlphaFoldDB" id="A0A7L3GJS1"/>
<keyword evidence="7" id="KW-0805">Transcription regulation</keyword>
<dbReference type="PANTHER" id="PTHR24377">
    <property type="entry name" value="IP01015P-RELATED"/>
    <property type="match status" value="1"/>
</dbReference>
<dbReference type="SUPFAM" id="SSF57667">
    <property type="entry name" value="beta-beta-alpha zinc fingers"/>
    <property type="match status" value="2"/>
</dbReference>
<sequence>YKCLDCGKNFTQKSQLIMHQWIHTGEKRYQCSSCQKSCVDKSQLGAHHRIHTGDCPFKCRLCGHGFCQITLVKHQRVHG</sequence>
<dbReference type="FunFam" id="3.30.160.60:FF:000478">
    <property type="entry name" value="Zinc finger protein 133"/>
    <property type="match status" value="1"/>
</dbReference>
<keyword evidence="8" id="KW-0238">DNA-binding</keyword>
<evidence type="ECO:0000256" key="11">
    <source>
        <dbReference type="PROSITE-ProRule" id="PRU00042"/>
    </source>
</evidence>
<dbReference type="FunFam" id="3.30.160.60:FF:001480">
    <property type="entry name" value="Si:cabz01071911.3"/>
    <property type="match status" value="1"/>
</dbReference>
<dbReference type="SMART" id="SM00355">
    <property type="entry name" value="ZnF_C2H2"/>
    <property type="match status" value="3"/>
</dbReference>
<dbReference type="InterPro" id="IPR036236">
    <property type="entry name" value="Znf_C2H2_sf"/>
</dbReference>
<feature type="domain" description="C2H2-type" evidence="12">
    <location>
        <begin position="1"/>
        <end position="28"/>
    </location>
</feature>
<evidence type="ECO:0000256" key="8">
    <source>
        <dbReference type="ARBA" id="ARBA00023125"/>
    </source>
</evidence>
<dbReference type="InterPro" id="IPR013087">
    <property type="entry name" value="Znf_C2H2_type"/>
</dbReference>
<keyword evidence="10" id="KW-0539">Nucleus</keyword>
<evidence type="ECO:0000259" key="12">
    <source>
        <dbReference type="PROSITE" id="PS50157"/>
    </source>
</evidence>
<comment type="similarity">
    <text evidence="2">Belongs to the krueppel C2H2-type zinc-finger protein family.</text>
</comment>
<name>A0A7L3GJS1_9AVES</name>
<evidence type="ECO:0000256" key="2">
    <source>
        <dbReference type="ARBA" id="ARBA00006991"/>
    </source>
</evidence>
<keyword evidence="6" id="KW-0862">Zinc</keyword>
<keyword evidence="4" id="KW-0677">Repeat</keyword>
<dbReference type="InterPro" id="IPR050826">
    <property type="entry name" value="Krueppel_C2H2_ZnFinger"/>
</dbReference>
<comment type="subcellular location">
    <subcellularLocation>
        <location evidence="1">Nucleus</location>
    </subcellularLocation>
</comment>
<evidence type="ECO:0000313" key="14">
    <source>
        <dbReference type="Proteomes" id="UP000528690"/>
    </source>
</evidence>
<evidence type="ECO:0000256" key="3">
    <source>
        <dbReference type="ARBA" id="ARBA00022723"/>
    </source>
</evidence>
<organism evidence="13 14">
    <name type="scientific">Anhinga rufa</name>
    <name type="common">African darter</name>
    <dbReference type="NCBI Taxonomy" id="317792"/>
    <lineage>
        <taxon>Eukaryota</taxon>
        <taxon>Metazoa</taxon>
        <taxon>Chordata</taxon>
        <taxon>Craniata</taxon>
        <taxon>Vertebrata</taxon>
        <taxon>Euteleostomi</taxon>
        <taxon>Archelosauria</taxon>
        <taxon>Archosauria</taxon>
        <taxon>Dinosauria</taxon>
        <taxon>Saurischia</taxon>
        <taxon>Theropoda</taxon>
        <taxon>Coelurosauria</taxon>
        <taxon>Aves</taxon>
        <taxon>Neognathae</taxon>
        <taxon>Neoaves</taxon>
        <taxon>Aequornithes</taxon>
        <taxon>Suliformes</taxon>
        <taxon>Anhingidae</taxon>
        <taxon>Anhinga</taxon>
    </lineage>
</organism>
<keyword evidence="14" id="KW-1185">Reference proteome</keyword>
<dbReference type="Pfam" id="PF00096">
    <property type="entry name" value="zf-C2H2"/>
    <property type="match status" value="2"/>
</dbReference>
<evidence type="ECO:0000256" key="7">
    <source>
        <dbReference type="ARBA" id="ARBA00023015"/>
    </source>
</evidence>
<dbReference type="GO" id="GO:0008270">
    <property type="term" value="F:zinc ion binding"/>
    <property type="evidence" value="ECO:0007669"/>
    <property type="project" value="UniProtKB-KW"/>
</dbReference>
<dbReference type="PROSITE" id="PS50157">
    <property type="entry name" value="ZINC_FINGER_C2H2_2"/>
    <property type="match status" value="2"/>
</dbReference>
<dbReference type="EMBL" id="VZTV01075406">
    <property type="protein sequence ID" value="NXT92541.1"/>
    <property type="molecule type" value="Genomic_DNA"/>
</dbReference>
<dbReference type="Gene3D" id="3.30.160.60">
    <property type="entry name" value="Classic Zinc Finger"/>
    <property type="match status" value="3"/>
</dbReference>
<dbReference type="GO" id="GO:0003677">
    <property type="term" value="F:DNA binding"/>
    <property type="evidence" value="ECO:0007669"/>
    <property type="project" value="UniProtKB-KW"/>
</dbReference>